<comment type="caution">
    <text evidence="1">The sequence shown here is derived from an EMBL/GenBank/DDBJ whole genome shotgun (WGS) entry which is preliminary data.</text>
</comment>
<sequence>MDSTVAWVRTFLQLALRYDRYDWGFGRRVGLKTLETGGRQRVLRLQSGAVPGSLSFSDIVCGRTYLCIGHERNAF</sequence>
<name>K0T627_THAOC</name>
<proteinExistence type="predicted"/>
<reference evidence="1 2" key="1">
    <citation type="journal article" date="2012" name="Genome Biol.">
        <title>Genome and low-iron response of an oceanic diatom adapted to chronic iron limitation.</title>
        <authorList>
            <person name="Lommer M."/>
            <person name="Specht M."/>
            <person name="Roy A.S."/>
            <person name="Kraemer L."/>
            <person name="Andreson R."/>
            <person name="Gutowska M.A."/>
            <person name="Wolf J."/>
            <person name="Bergner S.V."/>
            <person name="Schilhabel M.B."/>
            <person name="Klostermeier U.C."/>
            <person name="Beiko R.G."/>
            <person name="Rosenstiel P."/>
            <person name="Hippler M."/>
            <person name="Laroche J."/>
        </authorList>
    </citation>
    <scope>NUCLEOTIDE SEQUENCE [LARGE SCALE GENOMIC DNA]</scope>
    <source>
        <strain evidence="1 2">CCMP1005</strain>
    </source>
</reference>
<dbReference type="AlphaFoldDB" id="K0T627"/>
<keyword evidence="2" id="KW-1185">Reference proteome</keyword>
<evidence type="ECO:0000313" key="1">
    <source>
        <dbReference type="EMBL" id="EJK72569.1"/>
    </source>
</evidence>
<evidence type="ECO:0000313" key="2">
    <source>
        <dbReference type="Proteomes" id="UP000266841"/>
    </source>
</evidence>
<protein>
    <submittedName>
        <fullName evidence="1">Uncharacterized protein</fullName>
    </submittedName>
</protein>
<dbReference type="Proteomes" id="UP000266841">
    <property type="component" value="Unassembled WGS sequence"/>
</dbReference>
<dbReference type="EMBL" id="AGNL01005642">
    <property type="protein sequence ID" value="EJK72569.1"/>
    <property type="molecule type" value="Genomic_DNA"/>
</dbReference>
<organism evidence="1 2">
    <name type="scientific">Thalassiosira oceanica</name>
    <name type="common">Marine diatom</name>
    <dbReference type="NCBI Taxonomy" id="159749"/>
    <lineage>
        <taxon>Eukaryota</taxon>
        <taxon>Sar</taxon>
        <taxon>Stramenopiles</taxon>
        <taxon>Ochrophyta</taxon>
        <taxon>Bacillariophyta</taxon>
        <taxon>Coscinodiscophyceae</taxon>
        <taxon>Thalassiosirophycidae</taxon>
        <taxon>Thalassiosirales</taxon>
        <taxon>Thalassiosiraceae</taxon>
        <taxon>Thalassiosira</taxon>
    </lineage>
</organism>
<accession>K0T627</accession>
<gene>
    <name evidence="1" type="ORF">THAOC_05887</name>
</gene>